<evidence type="ECO:0000313" key="4">
    <source>
        <dbReference type="Proteomes" id="UP000231409"/>
    </source>
</evidence>
<dbReference type="NCBIfam" id="NF038133">
    <property type="entry name" value="choice_anch_L"/>
    <property type="match status" value="1"/>
</dbReference>
<feature type="chain" id="PRO_5013578714" evidence="1">
    <location>
        <begin position="26"/>
        <end position="295"/>
    </location>
</feature>
<dbReference type="InterPro" id="IPR049804">
    <property type="entry name" value="Choice_anch_L"/>
</dbReference>
<gene>
    <name evidence="3" type="ORF">CLH61_06930</name>
</gene>
<evidence type="ECO:0000256" key="1">
    <source>
        <dbReference type="SAM" id="SignalP"/>
    </source>
</evidence>
<feature type="domain" description="Ice-binding protein C-terminal" evidence="2">
    <location>
        <begin position="269"/>
        <end position="291"/>
    </location>
</feature>
<dbReference type="EMBL" id="NTFH01000005">
    <property type="protein sequence ID" value="PHQ16039.1"/>
    <property type="molecule type" value="Genomic_DNA"/>
</dbReference>
<feature type="signal peptide" evidence="1">
    <location>
        <begin position="1"/>
        <end position="25"/>
    </location>
</feature>
<sequence length="295" mass="30134">MTTHRRISGALLGAGVLLASAHASALSVTENDSGLDLISAILGTGVTVDSSTINYIGGTGQAGLFTDGLASGIGIDTGILLTSGKSTLAEGPNDQDGATYAWGSAGDSDLDALVGGGTADANVLEFEFTTVGGDLFFNYVFASEEYNEYVNSQFNDVFAFLVDGINIATIGSDPVAINTVNCGNPYSGSGPNCSEFNNNDLSDGGPYFDLQYDGFTNVFTASILGLSAGTHTMKLAIADRGDTILDSGVFIQGGSFSDQPTPPTPPSASVPEPGTLALFGLGLLGLGLSRRRRQG</sequence>
<keyword evidence="4" id="KW-1185">Reference proteome</keyword>
<dbReference type="Proteomes" id="UP000231409">
    <property type="component" value="Unassembled WGS sequence"/>
</dbReference>
<organism evidence="3 4">
    <name type="scientific">Marinobacter profundi</name>
    <dbReference type="NCBI Taxonomy" id="2666256"/>
    <lineage>
        <taxon>Bacteria</taxon>
        <taxon>Pseudomonadati</taxon>
        <taxon>Pseudomonadota</taxon>
        <taxon>Gammaproteobacteria</taxon>
        <taxon>Pseudomonadales</taxon>
        <taxon>Marinobacteraceae</taxon>
        <taxon>Marinobacter</taxon>
    </lineage>
</organism>
<protein>
    <submittedName>
        <fullName evidence="3">PEP-CTERM sorting domain-containing protein</fullName>
    </submittedName>
</protein>
<dbReference type="RefSeq" id="WP_099614214.1">
    <property type="nucleotide sequence ID" value="NZ_KZ319369.1"/>
</dbReference>
<dbReference type="Pfam" id="PF07589">
    <property type="entry name" value="PEP-CTERM"/>
    <property type="match status" value="1"/>
</dbReference>
<evidence type="ECO:0000259" key="2">
    <source>
        <dbReference type="Pfam" id="PF07589"/>
    </source>
</evidence>
<dbReference type="AlphaFoldDB" id="A0A2G1UNQ8"/>
<dbReference type="NCBIfam" id="TIGR03901">
    <property type="entry name" value="MYXO-CTERM"/>
    <property type="match status" value="1"/>
</dbReference>
<comment type="caution">
    <text evidence="3">The sequence shown here is derived from an EMBL/GenBank/DDBJ whole genome shotgun (WGS) entry which is preliminary data.</text>
</comment>
<dbReference type="InterPro" id="IPR024038">
    <property type="entry name" value="MYXO-CTERM"/>
</dbReference>
<reference evidence="3 4" key="1">
    <citation type="submission" date="2017-09" db="EMBL/GenBank/DDBJ databases">
        <title>The draft genome sequences of Marinobacter sp. PWS21.</title>
        <authorList>
            <person name="Cao J."/>
        </authorList>
    </citation>
    <scope>NUCLEOTIDE SEQUENCE [LARGE SCALE GENOMIC DNA]</scope>
    <source>
        <strain evidence="3 4">PWS21</strain>
    </source>
</reference>
<dbReference type="NCBIfam" id="TIGR02595">
    <property type="entry name" value="PEP_CTERM"/>
    <property type="match status" value="1"/>
</dbReference>
<evidence type="ECO:0000313" key="3">
    <source>
        <dbReference type="EMBL" id="PHQ16039.1"/>
    </source>
</evidence>
<keyword evidence="1" id="KW-0732">Signal</keyword>
<name>A0A2G1UNQ8_9GAMM</name>
<dbReference type="InterPro" id="IPR013424">
    <property type="entry name" value="Ice-binding_C"/>
</dbReference>
<proteinExistence type="predicted"/>
<accession>A0A2G1UNQ8</accession>